<feature type="compositionally biased region" description="Polar residues" evidence="5">
    <location>
        <begin position="35"/>
        <end position="44"/>
    </location>
</feature>
<dbReference type="SMART" id="SM00249">
    <property type="entry name" value="PHD"/>
    <property type="match status" value="1"/>
</dbReference>
<keyword evidence="8" id="KW-1185">Reference proteome</keyword>
<dbReference type="SUPFAM" id="SSF57903">
    <property type="entry name" value="FYVE/PHD zinc finger"/>
    <property type="match status" value="1"/>
</dbReference>
<dbReference type="Pfam" id="PF00628">
    <property type="entry name" value="PHD"/>
    <property type="match status" value="1"/>
</dbReference>
<evidence type="ECO:0000256" key="1">
    <source>
        <dbReference type="ARBA" id="ARBA00022723"/>
    </source>
</evidence>
<evidence type="ECO:0000313" key="8">
    <source>
        <dbReference type="Proteomes" id="UP000242715"/>
    </source>
</evidence>
<evidence type="ECO:0000256" key="4">
    <source>
        <dbReference type="PROSITE-ProRule" id="PRU00146"/>
    </source>
</evidence>
<dbReference type="Gene3D" id="3.30.40.10">
    <property type="entry name" value="Zinc/RING finger domain, C3HC4 (zinc finger)"/>
    <property type="match status" value="1"/>
</dbReference>
<keyword evidence="3" id="KW-0862">Zinc</keyword>
<keyword evidence="1" id="KW-0479">Metal-binding</keyword>
<evidence type="ECO:0000256" key="5">
    <source>
        <dbReference type="SAM" id="MobiDB-lite"/>
    </source>
</evidence>
<dbReference type="PROSITE" id="PS01359">
    <property type="entry name" value="ZF_PHD_1"/>
    <property type="match status" value="1"/>
</dbReference>
<feature type="region of interest" description="Disordered" evidence="5">
    <location>
        <begin position="17"/>
        <end position="50"/>
    </location>
</feature>
<protein>
    <recommendedName>
        <fullName evidence="6">PHD-type domain-containing protein</fullName>
    </recommendedName>
</protein>
<keyword evidence="2 4" id="KW-0863">Zinc-finger</keyword>
<dbReference type="AlphaFoldDB" id="A0A2Z6NC59"/>
<dbReference type="InterPro" id="IPR011011">
    <property type="entry name" value="Znf_FYVE_PHD"/>
</dbReference>
<dbReference type="Proteomes" id="UP000242715">
    <property type="component" value="Unassembled WGS sequence"/>
</dbReference>
<dbReference type="GO" id="GO:0008270">
    <property type="term" value="F:zinc ion binding"/>
    <property type="evidence" value="ECO:0007669"/>
    <property type="project" value="UniProtKB-KW"/>
</dbReference>
<accession>A0A2Z6NC59</accession>
<evidence type="ECO:0000256" key="2">
    <source>
        <dbReference type="ARBA" id="ARBA00022771"/>
    </source>
</evidence>
<gene>
    <name evidence="7" type="ORF">TSUD_66570</name>
</gene>
<feature type="compositionally biased region" description="Basic and acidic residues" evidence="5">
    <location>
        <begin position="243"/>
        <end position="271"/>
    </location>
</feature>
<name>A0A2Z6NC59_TRISU</name>
<dbReference type="PANTHER" id="PTHR24102:SF28">
    <property type="entry name" value="PHD-TYPE DOMAIN-CONTAINING PROTEIN"/>
    <property type="match status" value="1"/>
</dbReference>
<evidence type="ECO:0000313" key="7">
    <source>
        <dbReference type="EMBL" id="GAU33870.1"/>
    </source>
</evidence>
<dbReference type="PANTHER" id="PTHR24102">
    <property type="entry name" value="PHD FINGER PROTEIN"/>
    <property type="match status" value="1"/>
</dbReference>
<sequence>MLNKNWVLKRKRRKLPVGLDQSAGKEQSNGKEDNSVASESSRNASAKRMLKTEEGAAKKKGHDGYFYECVICDLGGNLLCCDSCPRTYHLQCLDPPLKRIPMGKWQCPRCFEENDHLKPLDHLDSISKRARTKTVPVKSKAEVNPINLEKRSTKAKSVSTMGGKFFGVKPLSSAVDATCSDKPMDPSLESCKEGTSSCVDADDKNLNLSPTVSPMDTMPASPDKEVLSPSKITNLDANDDLLEEKPDLSWDVGKKKSDAQRKDKNCPFHSA</sequence>
<reference evidence="8" key="1">
    <citation type="journal article" date="2017" name="Front. Plant Sci.">
        <title>Climate Clever Clovers: New Paradigm to Reduce the Environmental Footprint of Ruminants by Breeding Low Methanogenic Forages Utilizing Haplotype Variation.</title>
        <authorList>
            <person name="Kaur P."/>
            <person name="Appels R."/>
            <person name="Bayer P.E."/>
            <person name="Keeble-Gagnere G."/>
            <person name="Wang J."/>
            <person name="Hirakawa H."/>
            <person name="Shirasawa K."/>
            <person name="Vercoe P."/>
            <person name="Stefanova K."/>
            <person name="Durmic Z."/>
            <person name="Nichols P."/>
            <person name="Revell C."/>
            <person name="Isobe S.N."/>
            <person name="Edwards D."/>
            <person name="Erskine W."/>
        </authorList>
    </citation>
    <scope>NUCLEOTIDE SEQUENCE [LARGE SCALE GENOMIC DNA]</scope>
    <source>
        <strain evidence="8">cv. Daliak</strain>
    </source>
</reference>
<dbReference type="OrthoDB" id="1436401at2759"/>
<dbReference type="EMBL" id="DF973539">
    <property type="protein sequence ID" value="GAU33870.1"/>
    <property type="molecule type" value="Genomic_DNA"/>
</dbReference>
<evidence type="ECO:0000259" key="6">
    <source>
        <dbReference type="PROSITE" id="PS50016"/>
    </source>
</evidence>
<dbReference type="InterPro" id="IPR001965">
    <property type="entry name" value="Znf_PHD"/>
</dbReference>
<dbReference type="PROSITE" id="PS50016">
    <property type="entry name" value="ZF_PHD_2"/>
    <property type="match status" value="1"/>
</dbReference>
<dbReference type="InterPro" id="IPR019786">
    <property type="entry name" value="Zinc_finger_PHD-type_CS"/>
</dbReference>
<dbReference type="CDD" id="cd15532">
    <property type="entry name" value="PHD2_CHD_II"/>
    <property type="match status" value="1"/>
</dbReference>
<evidence type="ECO:0000256" key="3">
    <source>
        <dbReference type="ARBA" id="ARBA00022833"/>
    </source>
</evidence>
<feature type="domain" description="PHD-type" evidence="6">
    <location>
        <begin position="66"/>
        <end position="113"/>
    </location>
</feature>
<proteinExistence type="predicted"/>
<feature type="region of interest" description="Disordered" evidence="5">
    <location>
        <begin position="183"/>
        <end position="271"/>
    </location>
</feature>
<dbReference type="InterPro" id="IPR013083">
    <property type="entry name" value="Znf_RING/FYVE/PHD"/>
</dbReference>
<dbReference type="InterPro" id="IPR019787">
    <property type="entry name" value="Znf_PHD-finger"/>
</dbReference>
<organism evidence="7 8">
    <name type="scientific">Trifolium subterraneum</name>
    <name type="common">Subterranean clover</name>
    <dbReference type="NCBI Taxonomy" id="3900"/>
    <lineage>
        <taxon>Eukaryota</taxon>
        <taxon>Viridiplantae</taxon>
        <taxon>Streptophyta</taxon>
        <taxon>Embryophyta</taxon>
        <taxon>Tracheophyta</taxon>
        <taxon>Spermatophyta</taxon>
        <taxon>Magnoliopsida</taxon>
        <taxon>eudicotyledons</taxon>
        <taxon>Gunneridae</taxon>
        <taxon>Pentapetalae</taxon>
        <taxon>rosids</taxon>
        <taxon>fabids</taxon>
        <taxon>Fabales</taxon>
        <taxon>Fabaceae</taxon>
        <taxon>Papilionoideae</taxon>
        <taxon>50 kb inversion clade</taxon>
        <taxon>NPAAA clade</taxon>
        <taxon>Hologalegina</taxon>
        <taxon>IRL clade</taxon>
        <taxon>Trifolieae</taxon>
        <taxon>Trifolium</taxon>
    </lineage>
</organism>